<dbReference type="EMBL" id="OBMR01000014">
    <property type="protein sequence ID" value="SOC16271.1"/>
    <property type="molecule type" value="Genomic_DNA"/>
</dbReference>
<evidence type="ECO:0000313" key="1">
    <source>
        <dbReference type="EMBL" id="SOC16271.1"/>
    </source>
</evidence>
<dbReference type="RefSeq" id="WP_097077141.1">
    <property type="nucleotide sequence ID" value="NZ_OBMR01000014.1"/>
</dbReference>
<gene>
    <name evidence="1" type="ORF">SAMN02910411_0354</name>
</gene>
<accession>A0A285T4I5</accession>
<dbReference type="AlphaFoldDB" id="A0A285T4I5"/>
<dbReference type="Proteomes" id="UP000219563">
    <property type="component" value="Unassembled WGS sequence"/>
</dbReference>
<organism evidence="1 2">
    <name type="scientific">Pseudobutyrivibrio ruminis DSM 9787</name>
    <dbReference type="NCBI Taxonomy" id="1123011"/>
    <lineage>
        <taxon>Bacteria</taxon>
        <taxon>Bacillati</taxon>
        <taxon>Bacillota</taxon>
        <taxon>Clostridia</taxon>
        <taxon>Lachnospirales</taxon>
        <taxon>Lachnospiraceae</taxon>
        <taxon>Pseudobutyrivibrio</taxon>
    </lineage>
</organism>
<evidence type="ECO:0000313" key="2">
    <source>
        <dbReference type="Proteomes" id="UP000219563"/>
    </source>
</evidence>
<reference evidence="1 2" key="1">
    <citation type="submission" date="2017-08" db="EMBL/GenBank/DDBJ databases">
        <authorList>
            <person name="de Groot N.N."/>
        </authorList>
    </citation>
    <scope>NUCLEOTIDE SEQUENCE [LARGE SCALE GENOMIC DNA]</scope>
    <source>
        <strain evidence="1 2">DSM 9787</strain>
    </source>
</reference>
<name>A0A285T4I5_9FIRM</name>
<proteinExistence type="predicted"/>
<protein>
    <submittedName>
        <fullName evidence="1">Uncharacterized protein</fullName>
    </submittedName>
</protein>
<sequence>MKDKSMEVKTRQVKELIAERMVGSVRFLFECFLDTTEVDVSVSREGTEVVTEVDKQKYAMEPANDLKELLKKHTTLSNIEKKEYGDREAMKLVFTVLLNLYAGGYIKDEVFRQQEMLNVIKKKLKNYQVVGNAYAVV</sequence>